<dbReference type="EMBL" id="UZAN01053862">
    <property type="protein sequence ID" value="VDP90171.1"/>
    <property type="molecule type" value="Genomic_DNA"/>
</dbReference>
<dbReference type="WBParaSite" id="ECPE_0001293701-mRNA-1">
    <property type="protein sequence ID" value="ECPE_0001293701-mRNA-1"/>
    <property type="gene ID" value="ECPE_0001293701"/>
</dbReference>
<gene>
    <name evidence="1" type="ORF">ECPE_LOCUS12899</name>
</gene>
<protein>
    <submittedName>
        <fullName evidence="1 3">Uncharacterized protein</fullName>
    </submittedName>
</protein>
<proteinExistence type="predicted"/>
<dbReference type="AlphaFoldDB" id="A0A183B114"/>
<accession>A0A183B114</accession>
<evidence type="ECO:0000313" key="3">
    <source>
        <dbReference type="WBParaSite" id="ECPE_0001293701-mRNA-1"/>
    </source>
</evidence>
<name>A0A183B114_9TREM</name>
<evidence type="ECO:0000313" key="1">
    <source>
        <dbReference type="EMBL" id="VDP90171.1"/>
    </source>
</evidence>
<organism evidence="3">
    <name type="scientific">Echinostoma caproni</name>
    <dbReference type="NCBI Taxonomy" id="27848"/>
    <lineage>
        <taxon>Eukaryota</taxon>
        <taxon>Metazoa</taxon>
        <taxon>Spiralia</taxon>
        <taxon>Lophotrochozoa</taxon>
        <taxon>Platyhelminthes</taxon>
        <taxon>Trematoda</taxon>
        <taxon>Digenea</taxon>
        <taxon>Plagiorchiida</taxon>
        <taxon>Echinostomata</taxon>
        <taxon>Echinostomatoidea</taxon>
        <taxon>Echinostomatidae</taxon>
        <taxon>Echinostoma</taxon>
    </lineage>
</organism>
<evidence type="ECO:0000313" key="2">
    <source>
        <dbReference type="Proteomes" id="UP000272942"/>
    </source>
</evidence>
<sequence length="90" mass="10228">MSLMNRPNPVCLETGAEMSEDRYSQQAAKEELCYIVYVQNEKRSDQLPGDRTGSMFVLFCLPDPLRSSRLPELTVPVNLPVIPNVLVFIR</sequence>
<keyword evidence="2" id="KW-1185">Reference proteome</keyword>
<dbReference type="Proteomes" id="UP000272942">
    <property type="component" value="Unassembled WGS sequence"/>
</dbReference>
<reference evidence="1 2" key="2">
    <citation type="submission" date="2018-11" db="EMBL/GenBank/DDBJ databases">
        <authorList>
            <consortium name="Pathogen Informatics"/>
        </authorList>
    </citation>
    <scope>NUCLEOTIDE SEQUENCE [LARGE SCALE GENOMIC DNA]</scope>
    <source>
        <strain evidence="1 2">Egypt</strain>
    </source>
</reference>
<reference evidence="3" key="1">
    <citation type="submission" date="2016-06" db="UniProtKB">
        <authorList>
            <consortium name="WormBaseParasite"/>
        </authorList>
    </citation>
    <scope>IDENTIFICATION</scope>
</reference>